<organism evidence="6 7">
    <name type="scientific">Photobacterium pectinilyticum</name>
    <dbReference type="NCBI Taxonomy" id="2906793"/>
    <lineage>
        <taxon>Bacteria</taxon>
        <taxon>Pseudomonadati</taxon>
        <taxon>Pseudomonadota</taxon>
        <taxon>Gammaproteobacteria</taxon>
        <taxon>Vibrionales</taxon>
        <taxon>Vibrionaceae</taxon>
        <taxon>Photobacterium</taxon>
    </lineage>
</organism>
<dbReference type="RefSeq" id="WP_255044006.1">
    <property type="nucleotide sequence ID" value="NZ_JANEYT010000049.1"/>
</dbReference>
<keyword evidence="2" id="KW-0378">Hydrolase</keyword>
<dbReference type="Proteomes" id="UP001524460">
    <property type="component" value="Unassembled WGS sequence"/>
</dbReference>
<dbReference type="InterPro" id="IPR049166">
    <property type="entry name" value="GH39_cat"/>
</dbReference>
<sequence>MKDNFNLLMFAALLLPYSNICQAEQEHNNPQAIYVDYTDSSSSIGELYDFFDVSVRTERGNPVEKPATLGRKAKVNTVRMLGGWYNQDLTADTYQWDGKNFVYNFDAATERIDKWLDNDWEVFQIVLDNPPWAFQKGYNFVDEPDGVNYLKKDRVGVYGNGLPPVDAKVWNQYIQSFISHLIDKYGKEQVVSWRFRVGSEIDTRPQHWSATRQEFFDHYENTVNAIHSVLPTATVGVHFREATHKSNYVDYKGNKEDAYAPYFVSWAKSNNIPYDFLAISYYPMVAHPDHMDMDVVYNSEIAPILEHKDFNKNASFEIHEFKYIVEMKRAGFSSVESSHGSAFFAMFSKMMLENKIDRLFQWGNVKRDGFYNSEALTQLALISMVGNDMYSNRVEGTSKLDGNVVDGIFTKRSDDSGFDLLMFNFNKNDFSYQDDEPFSMSLKVDRSTGSSFRYRVAQIDKSNNREQMFLAEHERSNIPVSQGGWKKEGIHELTPIADALNDEGKAVFNDVKLKYSDANDLQWSEWKHSKTISDSQSGTMIKISNKIPSFSVQKYEIIWDK</sequence>
<proteinExistence type="inferred from homology"/>
<name>A0ABT1N887_9GAMM</name>
<dbReference type="EMBL" id="JANEYT010000049">
    <property type="protein sequence ID" value="MCQ1059891.1"/>
    <property type="molecule type" value="Genomic_DNA"/>
</dbReference>
<dbReference type="Gene3D" id="3.20.20.80">
    <property type="entry name" value="Glycosidases"/>
    <property type="match status" value="1"/>
</dbReference>
<comment type="similarity">
    <text evidence="1">Belongs to the glycosyl hydrolase 39 family.</text>
</comment>
<reference evidence="6 7" key="1">
    <citation type="submission" date="2022-07" db="EMBL/GenBank/DDBJ databases">
        <title>Photobacterium pectinilyticum sp. nov., a marine bacterium isolated from surface seawater of Qingdao offshore.</title>
        <authorList>
            <person name="Wang X."/>
        </authorList>
    </citation>
    <scope>NUCLEOTIDE SEQUENCE [LARGE SCALE GENOMIC DNA]</scope>
    <source>
        <strain evidence="6 7">ZSDE20</strain>
    </source>
</reference>
<feature type="chain" id="PRO_5045446241" description="Glycosyl hydrolases family 39 N-terminal catalytic domain-containing protein" evidence="4">
    <location>
        <begin position="24"/>
        <end position="561"/>
    </location>
</feature>
<evidence type="ECO:0000256" key="3">
    <source>
        <dbReference type="ARBA" id="ARBA00023295"/>
    </source>
</evidence>
<comment type="caution">
    <text evidence="6">The sequence shown here is derived from an EMBL/GenBank/DDBJ whole genome shotgun (WGS) entry which is preliminary data.</text>
</comment>
<evidence type="ECO:0000256" key="4">
    <source>
        <dbReference type="SAM" id="SignalP"/>
    </source>
</evidence>
<feature type="signal peptide" evidence="4">
    <location>
        <begin position="1"/>
        <end position="23"/>
    </location>
</feature>
<keyword evidence="3" id="KW-0326">Glycosidase</keyword>
<protein>
    <recommendedName>
        <fullName evidence="5">Glycosyl hydrolases family 39 N-terminal catalytic domain-containing protein</fullName>
    </recommendedName>
</protein>
<feature type="domain" description="Glycosyl hydrolases family 39 N-terminal catalytic" evidence="5">
    <location>
        <begin position="76"/>
        <end position="283"/>
    </location>
</feature>
<evidence type="ECO:0000259" key="5">
    <source>
        <dbReference type="Pfam" id="PF01229"/>
    </source>
</evidence>
<evidence type="ECO:0000256" key="2">
    <source>
        <dbReference type="ARBA" id="ARBA00022801"/>
    </source>
</evidence>
<evidence type="ECO:0000313" key="7">
    <source>
        <dbReference type="Proteomes" id="UP001524460"/>
    </source>
</evidence>
<evidence type="ECO:0000256" key="1">
    <source>
        <dbReference type="ARBA" id="ARBA00008875"/>
    </source>
</evidence>
<gene>
    <name evidence="6" type="ORF">NHN17_17725</name>
</gene>
<dbReference type="SUPFAM" id="SSF51445">
    <property type="entry name" value="(Trans)glycosidases"/>
    <property type="match status" value="1"/>
</dbReference>
<dbReference type="InterPro" id="IPR017853">
    <property type="entry name" value="GH"/>
</dbReference>
<dbReference type="Pfam" id="PF01229">
    <property type="entry name" value="Glyco_hydro_39"/>
    <property type="match status" value="1"/>
</dbReference>
<keyword evidence="4" id="KW-0732">Signal</keyword>
<accession>A0ABT1N887</accession>
<evidence type="ECO:0000313" key="6">
    <source>
        <dbReference type="EMBL" id="MCQ1059891.1"/>
    </source>
</evidence>
<keyword evidence="7" id="KW-1185">Reference proteome</keyword>